<protein>
    <submittedName>
        <fullName evidence="1">Uncharacterized protein</fullName>
    </submittedName>
</protein>
<evidence type="ECO:0000313" key="1">
    <source>
        <dbReference type="EMBL" id="MBB6082289.1"/>
    </source>
</evidence>
<name>A0A7W9TKI7_CASDE</name>
<dbReference type="AlphaFoldDB" id="A0A7W9TKI7"/>
<reference evidence="1 2" key="1">
    <citation type="submission" date="2020-08" db="EMBL/GenBank/DDBJ databases">
        <title>Genomic Encyclopedia of Type Strains, Phase IV (KMG-IV): sequencing the most valuable type-strain genomes for metagenomic binning, comparative biology and taxonomic classification.</title>
        <authorList>
            <person name="Goeker M."/>
        </authorList>
    </citation>
    <scope>NUCLEOTIDE SEQUENCE [LARGE SCALE GENOMIC DNA]</scope>
    <source>
        <strain evidence="1 2">DSM 12141</strain>
    </source>
</reference>
<sequence>MRGAFFDRETAARAVRLSLPMITAAMDSREAGDSGFLHVVVMNPLVLPGEAAFEDAVLYEHSLGEVARWDADYAAYARGKARMSWRTRRNGHGICDVAPHRLEADEQPLWGSVVVDGVVVGVSGCFPWFDEAFAGAIAHLFIACAKEARCARAG</sequence>
<gene>
    <name evidence="1" type="ORF">HNR28_000309</name>
</gene>
<dbReference type="RefSeq" id="WP_052355793.1">
    <property type="nucleotide sequence ID" value="NZ_JACHIB010000002.1"/>
</dbReference>
<dbReference type="Proteomes" id="UP000541136">
    <property type="component" value="Unassembled WGS sequence"/>
</dbReference>
<accession>A0A7W9TKI7</accession>
<dbReference type="EMBL" id="JACHIB010000002">
    <property type="protein sequence ID" value="MBB6082289.1"/>
    <property type="molecule type" value="Genomic_DNA"/>
</dbReference>
<proteinExistence type="predicted"/>
<organism evidence="1 2">
    <name type="scientific">Castellaniella defragrans</name>
    <name type="common">Alcaligenes defragrans</name>
    <dbReference type="NCBI Taxonomy" id="75697"/>
    <lineage>
        <taxon>Bacteria</taxon>
        <taxon>Pseudomonadati</taxon>
        <taxon>Pseudomonadota</taxon>
        <taxon>Betaproteobacteria</taxon>
        <taxon>Burkholderiales</taxon>
        <taxon>Alcaligenaceae</taxon>
        <taxon>Castellaniella</taxon>
    </lineage>
</organism>
<evidence type="ECO:0000313" key="2">
    <source>
        <dbReference type="Proteomes" id="UP000541136"/>
    </source>
</evidence>
<comment type="caution">
    <text evidence="1">The sequence shown here is derived from an EMBL/GenBank/DDBJ whole genome shotgun (WGS) entry which is preliminary data.</text>
</comment>